<evidence type="ECO:0000256" key="8">
    <source>
        <dbReference type="ARBA" id="ARBA00033102"/>
    </source>
</evidence>
<dbReference type="AlphaFoldDB" id="A0A7C2JZD3"/>
<dbReference type="Pfam" id="PF02749">
    <property type="entry name" value="QRPTase_N"/>
    <property type="match status" value="1"/>
</dbReference>
<dbReference type="UniPathway" id="UPA00253">
    <property type="reaction ID" value="UER00331"/>
</dbReference>
<feature type="domain" description="Quinolinate phosphoribosyl transferase C-terminal" evidence="12">
    <location>
        <begin position="119"/>
        <end position="319"/>
    </location>
</feature>
<feature type="binding site" evidence="10">
    <location>
        <position position="164"/>
    </location>
    <ligand>
        <name>substrate</name>
    </ligand>
</feature>
<dbReference type="PANTHER" id="PTHR32179">
    <property type="entry name" value="NICOTINATE-NUCLEOTIDE PYROPHOSPHORYLASE [CARBOXYLATING]"/>
    <property type="match status" value="1"/>
</dbReference>
<dbReference type="EC" id="2.4.2.19" evidence="4"/>
<evidence type="ECO:0000256" key="5">
    <source>
        <dbReference type="ARBA" id="ARBA00022642"/>
    </source>
</evidence>
<comment type="pathway">
    <text evidence="2">Cofactor biosynthesis; NAD(+) biosynthesis; nicotinate D-ribonucleotide from quinolinate: step 1/1.</text>
</comment>
<feature type="binding site" evidence="10">
    <location>
        <position position="107"/>
    </location>
    <ligand>
        <name>substrate</name>
    </ligand>
</feature>
<evidence type="ECO:0000256" key="7">
    <source>
        <dbReference type="ARBA" id="ARBA00022679"/>
    </source>
</evidence>
<dbReference type="NCBIfam" id="TIGR00078">
    <property type="entry name" value="nadC"/>
    <property type="match status" value="1"/>
</dbReference>
<organism evidence="14">
    <name type="scientific">Schlesneria paludicola</name>
    <dbReference type="NCBI Taxonomy" id="360056"/>
    <lineage>
        <taxon>Bacteria</taxon>
        <taxon>Pseudomonadati</taxon>
        <taxon>Planctomycetota</taxon>
        <taxon>Planctomycetia</taxon>
        <taxon>Planctomycetales</taxon>
        <taxon>Planctomycetaceae</taxon>
        <taxon>Schlesneria</taxon>
    </lineage>
</organism>
<feature type="region of interest" description="Disordered" evidence="11">
    <location>
        <begin position="252"/>
        <end position="276"/>
    </location>
</feature>
<evidence type="ECO:0000256" key="3">
    <source>
        <dbReference type="ARBA" id="ARBA00009400"/>
    </source>
</evidence>
<evidence type="ECO:0000313" key="14">
    <source>
        <dbReference type="EMBL" id="HEN15320.1"/>
    </source>
</evidence>
<name>A0A7C2JZD3_9PLAN</name>
<keyword evidence="7 9" id="KW-0808">Transferase</keyword>
<dbReference type="FunFam" id="3.90.1170.20:FF:000001">
    <property type="entry name" value="Nicotinate-nucleotide diphosphorylase (Carboxylating)"/>
    <property type="match status" value="1"/>
</dbReference>
<evidence type="ECO:0000256" key="11">
    <source>
        <dbReference type="SAM" id="MobiDB-lite"/>
    </source>
</evidence>
<dbReference type="InterPro" id="IPR027277">
    <property type="entry name" value="NadC/ModD"/>
</dbReference>
<evidence type="ECO:0000259" key="12">
    <source>
        <dbReference type="Pfam" id="PF01729"/>
    </source>
</evidence>
<dbReference type="InterPro" id="IPR036068">
    <property type="entry name" value="Nicotinate_pribotase-like_C"/>
</dbReference>
<evidence type="ECO:0000256" key="4">
    <source>
        <dbReference type="ARBA" id="ARBA00011944"/>
    </source>
</evidence>
<evidence type="ECO:0000256" key="10">
    <source>
        <dbReference type="PIRSR" id="PIRSR006250-1"/>
    </source>
</evidence>
<dbReference type="PANTHER" id="PTHR32179:SF3">
    <property type="entry name" value="NICOTINATE-NUCLEOTIDE PYROPHOSPHORYLASE [CARBOXYLATING]"/>
    <property type="match status" value="1"/>
</dbReference>
<dbReference type="Gene3D" id="3.20.20.70">
    <property type="entry name" value="Aldolase class I"/>
    <property type="match status" value="1"/>
</dbReference>
<dbReference type="CDD" id="cd01572">
    <property type="entry name" value="QPRTase"/>
    <property type="match status" value="1"/>
</dbReference>
<dbReference type="InterPro" id="IPR037128">
    <property type="entry name" value="Quinolinate_PRibosylTase_N_sf"/>
</dbReference>
<feature type="binding site" evidence="10">
    <location>
        <begin position="284"/>
        <end position="286"/>
    </location>
    <ligand>
        <name>substrate</name>
    </ligand>
</feature>
<keyword evidence="6 9" id="KW-0328">Glycosyltransferase</keyword>
<evidence type="ECO:0000259" key="13">
    <source>
        <dbReference type="Pfam" id="PF02749"/>
    </source>
</evidence>
<dbReference type="GO" id="GO:0005737">
    <property type="term" value="C:cytoplasm"/>
    <property type="evidence" value="ECO:0007669"/>
    <property type="project" value="TreeGrafter"/>
</dbReference>
<evidence type="ECO:0000256" key="2">
    <source>
        <dbReference type="ARBA" id="ARBA00004893"/>
    </source>
</evidence>
<dbReference type="PIRSF" id="PIRSF006250">
    <property type="entry name" value="NadC_ModD"/>
    <property type="match status" value="1"/>
</dbReference>
<feature type="domain" description="Quinolinate phosphoribosyl transferase N-terminal" evidence="13">
    <location>
        <begin position="32"/>
        <end position="117"/>
    </location>
</feature>
<comment type="function">
    <text evidence="1">Involved in the catabolism of quinolinic acid (QA).</text>
</comment>
<dbReference type="SUPFAM" id="SSF54675">
    <property type="entry name" value="Nicotinate/Quinolinate PRTase N-terminal domain-like"/>
    <property type="match status" value="1"/>
</dbReference>
<comment type="similarity">
    <text evidence="3 9">Belongs to the NadC/ModD family.</text>
</comment>
<evidence type="ECO:0000256" key="1">
    <source>
        <dbReference type="ARBA" id="ARBA00003237"/>
    </source>
</evidence>
<proteinExistence type="inferred from homology"/>
<dbReference type="EMBL" id="DSOK01000222">
    <property type="protein sequence ID" value="HEN15320.1"/>
    <property type="molecule type" value="Genomic_DNA"/>
</dbReference>
<dbReference type="Gene3D" id="3.90.1170.20">
    <property type="entry name" value="Quinolinate phosphoribosyl transferase, N-terminal domain"/>
    <property type="match status" value="1"/>
</dbReference>
<comment type="caution">
    <text evidence="14">The sequence shown here is derived from an EMBL/GenBank/DDBJ whole genome shotgun (WGS) entry which is preliminary data.</text>
</comment>
<evidence type="ECO:0000256" key="6">
    <source>
        <dbReference type="ARBA" id="ARBA00022676"/>
    </source>
</evidence>
<dbReference type="Pfam" id="PF01729">
    <property type="entry name" value="QRPTase_C"/>
    <property type="match status" value="1"/>
</dbReference>
<feature type="binding site" evidence="10">
    <location>
        <begin position="140"/>
        <end position="142"/>
    </location>
    <ligand>
        <name>substrate</name>
    </ligand>
</feature>
<feature type="binding site" evidence="10">
    <location>
        <position position="174"/>
    </location>
    <ligand>
        <name>substrate</name>
    </ligand>
</feature>
<accession>A0A7C2JZD3</accession>
<reference evidence="14" key="1">
    <citation type="journal article" date="2020" name="mSystems">
        <title>Genome- and Community-Level Interaction Insights into Carbon Utilization and Element Cycling Functions of Hydrothermarchaeota in Hydrothermal Sediment.</title>
        <authorList>
            <person name="Zhou Z."/>
            <person name="Liu Y."/>
            <person name="Xu W."/>
            <person name="Pan J."/>
            <person name="Luo Z.H."/>
            <person name="Li M."/>
        </authorList>
    </citation>
    <scope>NUCLEOTIDE SEQUENCE [LARGE SCALE GENOMIC DNA]</scope>
    <source>
        <strain evidence="14">SpSt-339</strain>
    </source>
</reference>
<dbReference type="SUPFAM" id="SSF51690">
    <property type="entry name" value="Nicotinate/Quinolinate PRTase C-terminal domain-like"/>
    <property type="match status" value="1"/>
</dbReference>
<dbReference type="GO" id="GO:0009435">
    <property type="term" value="P:NAD+ biosynthetic process"/>
    <property type="evidence" value="ECO:0007669"/>
    <property type="project" value="UniProtKB-UniPathway"/>
</dbReference>
<dbReference type="InterPro" id="IPR004393">
    <property type="entry name" value="NadC"/>
</dbReference>
<dbReference type="InterPro" id="IPR002638">
    <property type="entry name" value="Quinolinate_PRibosylTrfase_C"/>
</dbReference>
<keyword evidence="5" id="KW-0662">Pyridine nucleotide biosynthesis</keyword>
<protein>
    <recommendedName>
        <fullName evidence="4">nicotinate-nucleotide diphosphorylase (carboxylating)</fullName>
        <ecNumber evidence="4">2.4.2.19</ecNumber>
    </recommendedName>
    <alternativeName>
        <fullName evidence="8">Quinolinate phosphoribosyltransferase [decarboxylating]</fullName>
    </alternativeName>
</protein>
<dbReference type="InterPro" id="IPR022412">
    <property type="entry name" value="Quinolinate_PRibosylTrfase_N"/>
</dbReference>
<feature type="binding site" evidence="10">
    <location>
        <position position="207"/>
    </location>
    <ligand>
        <name>substrate</name>
    </ligand>
</feature>
<feature type="binding site" evidence="10">
    <location>
        <begin position="305"/>
        <end position="307"/>
    </location>
    <ligand>
        <name>substrate</name>
    </ligand>
</feature>
<dbReference type="GO" id="GO:0034213">
    <property type="term" value="P:quinolinate catabolic process"/>
    <property type="evidence" value="ECO:0007669"/>
    <property type="project" value="TreeGrafter"/>
</dbReference>
<gene>
    <name evidence="14" type="primary">nadC</name>
    <name evidence="14" type="ORF">ENQ76_07615</name>
</gene>
<sequence length="328" mass="34696">MTVEQTFQAREQASASTLVYLGLSEDLGAGGDLTCAALIDPQQRATVNVVARQPGVLAGAPVGRMVFAQLDASISWTAKKQDGDRVAGGDVVATVSGPLDKLLIGERTMLNFLTHLSGIATLTRRFVDAVVGTEAQILDTRKTLPGYRVLEKYAVRCGGGTNHRLGLYDGVLIKDNHLAAWTASRSIADAVRAARAKSPPGVSIEVEVDTLEQLRDALEGRPDIVLLDNMPPAMLREAVAIRDAFVASLSPPSPDGGLMRQNLSKEAPDPRSGDRGLSVLLEASGGVTLDTVREIALTRVERISIGALTHSAPALDLAFDWNSADAQG</sequence>
<feature type="binding site" evidence="10">
    <location>
        <position position="228"/>
    </location>
    <ligand>
        <name>substrate</name>
    </ligand>
</feature>
<dbReference type="GO" id="GO:0004514">
    <property type="term" value="F:nicotinate-nucleotide diphosphorylase (carboxylating) activity"/>
    <property type="evidence" value="ECO:0007669"/>
    <property type="project" value="UniProtKB-EC"/>
</dbReference>
<dbReference type="InterPro" id="IPR013785">
    <property type="entry name" value="Aldolase_TIM"/>
</dbReference>
<evidence type="ECO:0000256" key="9">
    <source>
        <dbReference type="PIRNR" id="PIRNR006250"/>
    </source>
</evidence>